<evidence type="ECO:0000256" key="2">
    <source>
        <dbReference type="ARBA" id="ARBA00023125"/>
    </source>
</evidence>
<dbReference type="InterPro" id="IPR005471">
    <property type="entry name" value="Tscrpt_reg_IclR_N"/>
</dbReference>
<dbReference type="Pfam" id="PF01614">
    <property type="entry name" value="IclR_C"/>
    <property type="match status" value="1"/>
</dbReference>
<keyword evidence="1" id="KW-0805">Transcription regulation</keyword>
<evidence type="ECO:0000259" key="5">
    <source>
        <dbReference type="PROSITE" id="PS51078"/>
    </source>
</evidence>
<evidence type="ECO:0000256" key="1">
    <source>
        <dbReference type="ARBA" id="ARBA00023015"/>
    </source>
</evidence>
<dbReference type="InterPro" id="IPR029016">
    <property type="entry name" value="GAF-like_dom_sf"/>
</dbReference>
<feature type="domain" description="HTH iclR-type" evidence="4">
    <location>
        <begin position="17"/>
        <end position="79"/>
    </location>
</feature>
<dbReference type="SUPFAM" id="SSF46785">
    <property type="entry name" value="Winged helix' DNA-binding domain"/>
    <property type="match status" value="1"/>
</dbReference>
<evidence type="ECO:0000256" key="3">
    <source>
        <dbReference type="ARBA" id="ARBA00023163"/>
    </source>
</evidence>
<organism evidence="6 7">
    <name type="scientific">Companilactobacillus suantsaicola</name>
    <dbReference type="NCBI Taxonomy" id="2487723"/>
    <lineage>
        <taxon>Bacteria</taxon>
        <taxon>Bacillati</taxon>
        <taxon>Bacillota</taxon>
        <taxon>Bacilli</taxon>
        <taxon>Lactobacillales</taxon>
        <taxon>Lactobacillaceae</taxon>
        <taxon>Companilactobacillus</taxon>
    </lineage>
</organism>
<protein>
    <submittedName>
        <fullName evidence="6">IclR family transcriptional regulator</fullName>
    </submittedName>
</protein>
<comment type="caution">
    <text evidence="6">The sequence shown here is derived from an EMBL/GenBank/DDBJ whole genome shotgun (WGS) entry which is preliminary data.</text>
</comment>
<evidence type="ECO:0000259" key="4">
    <source>
        <dbReference type="PROSITE" id="PS51077"/>
    </source>
</evidence>
<feature type="domain" description="IclR-ED" evidence="5">
    <location>
        <begin position="80"/>
        <end position="260"/>
    </location>
</feature>
<reference evidence="6 7" key="1">
    <citation type="submission" date="2018-10" db="EMBL/GenBank/DDBJ databases">
        <title>Lactobacillus sp. R7 and Lactobacillus sp. R19 isolated from fermented mustard green product of Taiwan.</title>
        <authorList>
            <person name="Lin S.-T."/>
        </authorList>
    </citation>
    <scope>NUCLEOTIDE SEQUENCE [LARGE SCALE GENOMIC DNA]</scope>
    <source>
        <strain evidence="6 7">BCRC 81127</strain>
    </source>
</reference>
<name>A0A4Z0JJA3_9LACO</name>
<gene>
    <name evidence="6" type="ORF">EGT49_07265</name>
</gene>
<dbReference type="PANTHER" id="PTHR30136">
    <property type="entry name" value="HELIX-TURN-HELIX TRANSCRIPTIONAL REGULATOR, ICLR FAMILY"/>
    <property type="match status" value="1"/>
</dbReference>
<dbReference type="PROSITE" id="PS51077">
    <property type="entry name" value="HTH_ICLR"/>
    <property type="match status" value="1"/>
</dbReference>
<dbReference type="Proteomes" id="UP000298021">
    <property type="component" value="Unassembled WGS sequence"/>
</dbReference>
<dbReference type="AlphaFoldDB" id="A0A4Z0JJA3"/>
<dbReference type="InterPro" id="IPR011991">
    <property type="entry name" value="ArsR-like_HTH"/>
</dbReference>
<dbReference type="Pfam" id="PF09339">
    <property type="entry name" value="HTH_IclR"/>
    <property type="match status" value="1"/>
</dbReference>
<dbReference type="PROSITE" id="PS51078">
    <property type="entry name" value="ICLR_ED"/>
    <property type="match status" value="1"/>
</dbReference>
<keyword evidence="7" id="KW-1185">Reference proteome</keyword>
<accession>A0A4Z0JJA3</accession>
<dbReference type="Gene3D" id="1.10.10.10">
    <property type="entry name" value="Winged helix-like DNA-binding domain superfamily/Winged helix DNA-binding domain"/>
    <property type="match status" value="1"/>
</dbReference>
<keyword evidence="2" id="KW-0238">DNA-binding</keyword>
<dbReference type="InterPro" id="IPR014757">
    <property type="entry name" value="Tscrpt_reg_IclR_C"/>
</dbReference>
<dbReference type="InterPro" id="IPR036390">
    <property type="entry name" value="WH_DNA-bd_sf"/>
</dbReference>
<dbReference type="GO" id="GO:0003677">
    <property type="term" value="F:DNA binding"/>
    <property type="evidence" value="ECO:0007669"/>
    <property type="project" value="UniProtKB-KW"/>
</dbReference>
<dbReference type="GO" id="GO:0003700">
    <property type="term" value="F:DNA-binding transcription factor activity"/>
    <property type="evidence" value="ECO:0007669"/>
    <property type="project" value="TreeGrafter"/>
</dbReference>
<dbReference type="SUPFAM" id="SSF55781">
    <property type="entry name" value="GAF domain-like"/>
    <property type="match status" value="1"/>
</dbReference>
<dbReference type="InterPro" id="IPR036388">
    <property type="entry name" value="WH-like_DNA-bd_sf"/>
</dbReference>
<keyword evidence="3" id="KW-0804">Transcription</keyword>
<dbReference type="InterPro" id="IPR050707">
    <property type="entry name" value="HTH_MetabolicPath_Reg"/>
</dbReference>
<dbReference type="OrthoDB" id="9791752at2"/>
<evidence type="ECO:0000313" key="7">
    <source>
        <dbReference type="Proteomes" id="UP000298021"/>
    </source>
</evidence>
<dbReference type="Gene3D" id="3.30.450.40">
    <property type="match status" value="1"/>
</dbReference>
<dbReference type="GO" id="GO:0045892">
    <property type="term" value="P:negative regulation of DNA-templated transcription"/>
    <property type="evidence" value="ECO:0007669"/>
    <property type="project" value="TreeGrafter"/>
</dbReference>
<dbReference type="PANTHER" id="PTHR30136:SF24">
    <property type="entry name" value="HTH-TYPE TRANSCRIPTIONAL REPRESSOR ALLR"/>
    <property type="match status" value="1"/>
</dbReference>
<evidence type="ECO:0000313" key="6">
    <source>
        <dbReference type="EMBL" id="TGD22980.1"/>
    </source>
</evidence>
<dbReference type="SMART" id="SM00346">
    <property type="entry name" value="HTH_ICLR"/>
    <property type="match status" value="1"/>
</dbReference>
<dbReference type="CDD" id="cd00090">
    <property type="entry name" value="HTH_ARSR"/>
    <property type="match status" value="1"/>
</dbReference>
<sequence>MIRMKRGQVMAEKHLYGAVLLKAKEILDFISNSETAPGLKEISEHVDISKPTVLKILQTLEYCGFVRSDGKIKQYYLGTIFIKYGNESTQSFNLVKIAMPFLNKLRDETTEAVNLGIVEKDRVVLLDRAKSTNSIHFDLELGGTMHMYSSAMGKAILSHYSDEQIDNYLDQTALKPLTKNTLVTRKDLLNNLSEIRNCGYAIDDIENQEGVYCIGFPLVKNGQIFGGFSISAPVFRVDEQIIANWVKLGLETEKNIVDQF</sequence>
<dbReference type="EMBL" id="RKLY01000016">
    <property type="protein sequence ID" value="TGD22980.1"/>
    <property type="molecule type" value="Genomic_DNA"/>
</dbReference>
<proteinExistence type="predicted"/>